<dbReference type="GO" id="GO:0005829">
    <property type="term" value="C:cytosol"/>
    <property type="evidence" value="ECO:0007669"/>
    <property type="project" value="TreeGrafter"/>
</dbReference>
<dbReference type="GeneID" id="19163008"/>
<keyword evidence="3" id="KW-0520">NAD</keyword>
<dbReference type="InterPro" id="IPR036291">
    <property type="entry name" value="NAD(P)-bd_dom_sf"/>
</dbReference>
<dbReference type="CDD" id="cd12168">
    <property type="entry name" value="Mand_dh_like"/>
    <property type="match status" value="1"/>
</dbReference>
<name>W9XPE1_9EURO</name>
<dbReference type="HOGENOM" id="CLU_019796_1_2_1"/>
<dbReference type="Pfam" id="PF02826">
    <property type="entry name" value="2-Hacid_dh_C"/>
    <property type="match status" value="1"/>
</dbReference>
<dbReference type="RefSeq" id="XP_007727209.1">
    <property type="nucleotide sequence ID" value="XM_007729019.1"/>
</dbReference>
<dbReference type="GO" id="GO:0030267">
    <property type="term" value="F:glyoxylate reductase (NADPH) activity"/>
    <property type="evidence" value="ECO:0007669"/>
    <property type="project" value="TreeGrafter"/>
</dbReference>
<protein>
    <recommendedName>
        <fullName evidence="9">Glycerate-and formate-dehydrogenase</fullName>
    </recommendedName>
</protein>
<dbReference type="InterPro" id="IPR006139">
    <property type="entry name" value="D-isomer_2_OHA_DH_cat_dom"/>
</dbReference>
<feature type="domain" description="D-isomer specific 2-hydroxyacid dehydrogenase NAD-binding" evidence="6">
    <location>
        <begin position="125"/>
        <end position="304"/>
    </location>
</feature>
<organism evidence="7 8">
    <name type="scientific">Capronia coronata CBS 617.96</name>
    <dbReference type="NCBI Taxonomy" id="1182541"/>
    <lineage>
        <taxon>Eukaryota</taxon>
        <taxon>Fungi</taxon>
        <taxon>Dikarya</taxon>
        <taxon>Ascomycota</taxon>
        <taxon>Pezizomycotina</taxon>
        <taxon>Eurotiomycetes</taxon>
        <taxon>Chaetothyriomycetidae</taxon>
        <taxon>Chaetothyriales</taxon>
        <taxon>Herpotrichiellaceae</taxon>
        <taxon>Capronia</taxon>
    </lineage>
</organism>
<dbReference type="EMBL" id="AMWN01000007">
    <property type="protein sequence ID" value="EXJ82088.1"/>
    <property type="molecule type" value="Genomic_DNA"/>
</dbReference>
<gene>
    <name evidence="7" type="ORF">A1O1_08157</name>
</gene>
<sequence>MAAGKPKVVAISSPKWAGEDYLKEFEKKFEVHVVTPGDRKTTIKNLADKVKSDGPFDAILILMGIGAYEPFDEEILKPLTPHLKIMGSASAGYNEFDVDWMTRNGILFCNSRNAVNDATADMAILMILSILRDVQGRASSIAKGTWRGMTNGVLVPTKDPSGMKLGIIGMGAVGKHVARKAKCFGMKVIYYQRTRLEPEDEAAYDATYCSSLDELLSEADIISPHFPLNEKTKGMLSHEQFAKMKDGVFLINTCRGPVIDEDALIKALESGKVTRAGLDVFHNEPNINPYFIRNDRVMIQPHMGGLTDVSWQRSYREAMENVRSFFETGKAISPVNADKIQRLAQGAAL</sequence>
<keyword evidence="2 4" id="KW-0560">Oxidoreductase</keyword>
<evidence type="ECO:0000313" key="8">
    <source>
        <dbReference type="Proteomes" id="UP000019484"/>
    </source>
</evidence>
<evidence type="ECO:0000256" key="3">
    <source>
        <dbReference type="ARBA" id="ARBA00023027"/>
    </source>
</evidence>
<dbReference type="SUPFAM" id="SSF52283">
    <property type="entry name" value="Formate/glycerate dehydrogenase catalytic domain-like"/>
    <property type="match status" value="1"/>
</dbReference>
<evidence type="ECO:0000256" key="4">
    <source>
        <dbReference type="RuleBase" id="RU003719"/>
    </source>
</evidence>
<dbReference type="InterPro" id="IPR029753">
    <property type="entry name" value="D-isomer_DH_CS"/>
</dbReference>
<comment type="caution">
    <text evidence="7">The sequence shown here is derived from an EMBL/GenBank/DDBJ whole genome shotgun (WGS) entry which is preliminary data.</text>
</comment>
<feature type="domain" description="D-isomer specific 2-hydroxyacid dehydrogenase catalytic" evidence="5">
    <location>
        <begin position="19"/>
        <end position="336"/>
    </location>
</feature>
<dbReference type="eggNOG" id="KOG0069">
    <property type="taxonomic scope" value="Eukaryota"/>
</dbReference>
<accession>W9XPE1</accession>
<dbReference type="FunFam" id="3.40.50.720:FF:000203">
    <property type="entry name" value="D-3-phosphoglycerate dehydrogenase (SerA)"/>
    <property type="match status" value="1"/>
</dbReference>
<dbReference type="OrthoDB" id="9991913at2759"/>
<dbReference type="GO" id="GO:0016618">
    <property type="term" value="F:hydroxypyruvate reductase [NAD(P)H] activity"/>
    <property type="evidence" value="ECO:0007669"/>
    <property type="project" value="TreeGrafter"/>
</dbReference>
<dbReference type="SUPFAM" id="SSF51735">
    <property type="entry name" value="NAD(P)-binding Rossmann-fold domains"/>
    <property type="match status" value="1"/>
</dbReference>
<dbReference type="PANTHER" id="PTHR10996:SF129">
    <property type="entry name" value="2-HYDROXYACID DEHYDROGENASE C1773.17C-RELATED"/>
    <property type="match status" value="1"/>
</dbReference>
<evidence type="ECO:0000256" key="2">
    <source>
        <dbReference type="ARBA" id="ARBA00023002"/>
    </source>
</evidence>
<dbReference type="AlphaFoldDB" id="W9XPE1"/>
<dbReference type="Proteomes" id="UP000019484">
    <property type="component" value="Unassembled WGS sequence"/>
</dbReference>
<keyword evidence="8" id="KW-1185">Reference proteome</keyword>
<dbReference type="PANTHER" id="PTHR10996">
    <property type="entry name" value="2-HYDROXYACID DEHYDROGENASE-RELATED"/>
    <property type="match status" value="1"/>
</dbReference>
<dbReference type="GO" id="GO:0051287">
    <property type="term" value="F:NAD binding"/>
    <property type="evidence" value="ECO:0007669"/>
    <property type="project" value="InterPro"/>
</dbReference>
<comment type="similarity">
    <text evidence="1 4">Belongs to the D-isomer specific 2-hydroxyacid dehydrogenase family.</text>
</comment>
<dbReference type="STRING" id="1182541.W9XPE1"/>
<evidence type="ECO:0008006" key="9">
    <source>
        <dbReference type="Google" id="ProtNLM"/>
    </source>
</evidence>
<evidence type="ECO:0000313" key="7">
    <source>
        <dbReference type="EMBL" id="EXJ82088.1"/>
    </source>
</evidence>
<evidence type="ECO:0000256" key="1">
    <source>
        <dbReference type="ARBA" id="ARBA00005854"/>
    </source>
</evidence>
<dbReference type="Gene3D" id="3.40.50.720">
    <property type="entry name" value="NAD(P)-binding Rossmann-like Domain"/>
    <property type="match status" value="2"/>
</dbReference>
<reference evidence="7 8" key="1">
    <citation type="submission" date="2013-03" db="EMBL/GenBank/DDBJ databases">
        <title>The Genome Sequence of Capronia coronata CBS 617.96.</title>
        <authorList>
            <consortium name="The Broad Institute Genomics Platform"/>
            <person name="Cuomo C."/>
            <person name="de Hoog S."/>
            <person name="Gorbushina A."/>
            <person name="Walker B."/>
            <person name="Young S.K."/>
            <person name="Zeng Q."/>
            <person name="Gargeya S."/>
            <person name="Fitzgerald M."/>
            <person name="Haas B."/>
            <person name="Abouelleil A."/>
            <person name="Allen A.W."/>
            <person name="Alvarado L."/>
            <person name="Arachchi H.M."/>
            <person name="Berlin A.M."/>
            <person name="Chapman S.B."/>
            <person name="Gainer-Dewar J."/>
            <person name="Goldberg J."/>
            <person name="Griggs A."/>
            <person name="Gujja S."/>
            <person name="Hansen M."/>
            <person name="Howarth C."/>
            <person name="Imamovic A."/>
            <person name="Ireland A."/>
            <person name="Larimer J."/>
            <person name="McCowan C."/>
            <person name="Murphy C."/>
            <person name="Pearson M."/>
            <person name="Poon T.W."/>
            <person name="Priest M."/>
            <person name="Roberts A."/>
            <person name="Saif S."/>
            <person name="Shea T."/>
            <person name="Sisk P."/>
            <person name="Sykes S."/>
            <person name="Wortman J."/>
            <person name="Nusbaum C."/>
            <person name="Birren B."/>
        </authorList>
    </citation>
    <scope>NUCLEOTIDE SEQUENCE [LARGE SCALE GENOMIC DNA]</scope>
    <source>
        <strain evidence="7 8">CBS 617.96</strain>
    </source>
</reference>
<dbReference type="InterPro" id="IPR006140">
    <property type="entry name" value="D-isomer_DH_NAD-bd"/>
</dbReference>
<dbReference type="PROSITE" id="PS00671">
    <property type="entry name" value="D_2_HYDROXYACID_DH_3"/>
    <property type="match status" value="1"/>
</dbReference>
<dbReference type="Pfam" id="PF00389">
    <property type="entry name" value="2-Hacid_dh"/>
    <property type="match status" value="1"/>
</dbReference>
<evidence type="ECO:0000259" key="5">
    <source>
        <dbReference type="Pfam" id="PF00389"/>
    </source>
</evidence>
<evidence type="ECO:0000259" key="6">
    <source>
        <dbReference type="Pfam" id="PF02826"/>
    </source>
</evidence>
<dbReference type="InterPro" id="IPR050223">
    <property type="entry name" value="D-isomer_2-hydroxyacid_DH"/>
</dbReference>
<proteinExistence type="inferred from homology"/>